<protein>
    <submittedName>
        <fullName evidence="2">Uncharacterized protein</fullName>
    </submittedName>
</protein>
<dbReference type="AlphaFoldDB" id="A0AAP0ESZ7"/>
<proteinExistence type="predicted"/>
<reference evidence="2 3" key="1">
    <citation type="submission" date="2024-01" db="EMBL/GenBank/DDBJ databases">
        <title>Genome assemblies of Stephania.</title>
        <authorList>
            <person name="Yang L."/>
        </authorList>
    </citation>
    <scope>NUCLEOTIDE SEQUENCE [LARGE SCALE GENOMIC DNA]</scope>
    <source>
        <strain evidence="2">QJT</strain>
        <tissue evidence="2">Leaf</tissue>
    </source>
</reference>
<dbReference type="EMBL" id="JBBNAE010000009">
    <property type="protein sequence ID" value="KAK9096123.1"/>
    <property type="molecule type" value="Genomic_DNA"/>
</dbReference>
<dbReference type="Proteomes" id="UP001417504">
    <property type="component" value="Unassembled WGS sequence"/>
</dbReference>
<evidence type="ECO:0000256" key="1">
    <source>
        <dbReference type="SAM" id="MobiDB-lite"/>
    </source>
</evidence>
<organism evidence="2 3">
    <name type="scientific">Stephania japonica</name>
    <dbReference type="NCBI Taxonomy" id="461633"/>
    <lineage>
        <taxon>Eukaryota</taxon>
        <taxon>Viridiplantae</taxon>
        <taxon>Streptophyta</taxon>
        <taxon>Embryophyta</taxon>
        <taxon>Tracheophyta</taxon>
        <taxon>Spermatophyta</taxon>
        <taxon>Magnoliopsida</taxon>
        <taxon>Ranunculales</taxon>
        <taxon>Menispermaceae</taxon>
        <taxon>Menispermoideae</taxon>
        <taxon>Cissampelideae</taxon>
        <taxon>Stephania</taxon>
    </lineage>
</organism>
<feature type="compositionally biased region" description="Basic and acidic residues" evidence="1">
    <location>
        <begin position="66"/>
        <end position="76"/>
    </location>
</feature>
<comment type="caution">
    <text evidence="2">The sequence shown here is derived from an EMBL/GenBank/DDBJ whole genome shotgun (WGS) entry which is preliminary data.</text>
</comment>
<gene>
    <name evidence="2" type="ORF">Sjap_021620</name>
</gene>
<sequence length="98" mass="10898">MARTKKTEDGRKAEARKIEEVARKTEKVNKKTVEKGERVGMRVQIASYMKSKELGGDSELHDKASATQDLDGRELTIRSSQVSSAEASSPKSSEEDRE</sequence>
<keyword evidence="3" id="KW-1185">Reference proteome</keyword>
<feature type="compositionally biased region" description="Low complexity" evidence="1">
    <location>
        <begin position="79"/>
        <end position="91"/>
    </location>
</feature>
<name>A0AAP0ESZ7_9MAGN</name>
<feature type="region of interest" description="Disordered" evidence="1">
    <location>
        <begin position="66"/>
        <end position="98"/>
    </location>
</feature>
<evidence type="ECO:0000313" key="3">
    <source>
        <dbReference type="Proteomes" id="UP001417504"/>
    </source>
</evidence>
<evidence type="ECO:0000313" key="2">
    <source>
        <dbReference type="EMBL" id="KAK9096123.1"/>
    </source>
</evidence>
<accession>A0AAP0ESZ7</accession>